<comment type="caution">
    <text evidence="1">The sequence shown here is derived from an EMBL/GenBank/DDBJ whole genome shotgun (WGS) entry which is preliminary data.</text>
</comment>
<protein>
    <recommendedName>
        <fullName evidence="3">DUF4202 domain-containing protein</fullName>
    </recommendedName>
</protein>
<reference evidence="2" key="1">
    <citation type="journal article" date="2019" name="Int. J. Syst. Evol. Microbiol.">
        <title>The Global Catalogue of Microorganisms (GCM) 10K type strain sequencing project: providing services to taxonomists for standard genome sequencing and annotation.</title>
        <authorList>
            <consortium name="The Broad Institute Genomics Platform"/>
            <consortium name="The Broad Institute Genome Sequencing Center for Infectious Disease"/>
            <person name="Wu L."/>
            <person name="Ma J."/>
        </authorList>
    </citation>
    <scope>NUCLEOTIDE SEQUENCE [LARGE SCALE GENOMIC DNA]</scope>
    <source>
        <strain evidence="2">JCM 17705</strain>
    </source>
</reference>
<evidence type="ECO:0000313" key="1">
    <source>
        <dbReference type="EMBL" id="GAA4315383.1"/>
    </source>
</evidence>
<accession>A0ABP8G1H5</accession>
<organism evidence="1 2">
    <name type="scientific">Mucilaginibacter gynuensis</name>
    <dbReference type="NCBI Taxonomy" id="1302236"/>
    <lineage>
        <taxon>Bacteria</taxon>
        <taxon>Pseudomonadati</taxon>
        <taxon>Bacteroidota</taxon>
        <taxon>Sphingobacteriia</taxon>
        <taxon>Sphingobacteriales</taxon>
        <taxon>Sphingobacteriaceae</taxon>
        <taxon>Mucilaginibacter</taxon>
    </lineage>
</organism>
<sequence length="198" mass="23268">MMSRTETAFEQFDNYNKQDPHTFTWEGETYPQEYFLAVKLYEWVLQLAPDASEELLLASRSQHIGRWEIPRNTYPDGREAYLKWRKDLGLFHAETATAILQNLGYSDEQIARVRQIILKQKIKADAEVQTMENALCLVFLQYQYEEFYQKHDADKVINILRKSLLKMDSHGHQFALGLTYSDQGLHYIQEALKLITKA</sequence>
<dbReference type="PANTHER" id="PTHR41729">
    <property type="entry name" value="GLUTAMYL-TRNA SYNTHETASE"/>
    <property type="match status" value="1"/>
</dbReference>
<keyword evidence="2" id="KW-1185">Reference proteome</keyword>
<dbReference type="Proteomes" id="UP001500582">
    <property type="component" value="Unassembled WGS sequence"/>
</dbReference>
<dbReference type="InterPro" id="IPR025255">
    <property type="entry name" value="DUF4202"/>
</dbReference>
<name>A0ABP8G1H5_9SPHI</name>
<dbReference type="RefSeq" id="WP_345210100.1">
    <property type="nucleotide sequence ID" value="NZ_BAABFT010000002.1"/>
</dbReference>
<dbReference type="PANTHER" id="PTHR41729:SF1">
    <property type="entry name" value="GLUTAMYL-TRNA SYNTHETASE"/>
    <property type="match status" value="1"/>
</dbReference>
<dbReference type="Pfam" id="PF13875">
    <property type="entry name" value="DUF4202"/>
    <property type="match status" value="1"/>
</dbReference>
<proteinExistence type="predicted"/>
<evidence type="ECO:0000313" key="2">
    <source>
        <dbReference type="Proteomes" id="UP001500582"/>
    </source>
</evidence>
<evidence type="ECO:0008006" key="3">
    <source>
        <dbReference type="Google" id="ProtNLM"/>
    </source>
</evidence>
<gene>
    <name evidence="1" type="ORF">GCM10023149_11970</name>
</gene>
<dbReference type="EMBL" id="BAABFT010000002">
    <property type="protein sequence ID" value="GAA4315383.1"/>
    <property type="molecule type" value="Genomic_DNA"/>
</dbReference>